<dbReference type="AlphaFoldDB" id="A0AAW1QV31"/>
<gene>
    <name evidence="2" type="ORF">WJX81_002022</name>
</gene>
<dbReference type="EMBL" id="JALJOU010000077">
    <property type="protein sequence ID" value="KAK9825133.1"/>
    <property type="molecule type" value="Genomic_DNA"/>
</dbReference>
<feature type="coiled-coil region" evidence="1">
    <location>
        <begin position="48"/>
        <end position="78"/>
    </location>
</feature>
<dbReference type="Proteomes" id="UP001445335">
    <property type="component" value="Unassembled WGS sequence"/>
</dbReference>
<keyword evidence="1" id="KW-0175">Coiled coil</keyword>
<reference evidence="2 3" key="1">
    <citation type="journal article" date="2024" name="Nat. Commun.">
        <title>Phylogenomics reveals the evolutionary origins of lichenization in chlorophyte algae.</title>
        <authorList>
            <person name="Puginier C."/>
            <person name="Libourel C."/>
            <person name="Otte J."/>
            <person name="Skaloud P."/>
            <person name="Haon M."/>
            <person name="Grisel S."/>
            <person name="Petersen M."/>
            <person name="Berrin J.G."/>
            <person name="Delaux P.M."/>
            <person name="Dal Grande F."/>
            <person name="Keller J."/>
        </authorList>
    </citation>
    <scope>NUCLEOTIDE SEQUENCE [LARGE SCALE GENOMIC DNA]</scope>
    <source>
        <strain evidence="2 3">SAG 245.80</strain>
    </source>
</reference>
<proteinExistence type="predicted"/>
<keyword evidence="3" id="KW-1185">Reference proteome</keyword>
<protein>
    <submittedName>
        <fullName evidence="2">Uncharacterized protein</fullName>
    </submittedName>
</protein>
<evidence type="ECO:0000256" key="1">
    <source>
        <dbReference type="SAM" id="Coils"/>
    </source>
</evidence>
<accession>A0AAW1QV31</accession>
<comment type="caution">
    <text evidence="2">The sequence shown here is derived from an EMBL/GenBank/DDBJ whole genome shotgun (WGS) entry which is preliminary data.</text>
</comment>
<organism evidence="2 3">
    <name type="scientific">Elliptochloris bilobata</name>
    <dbReference type="NCBI Taxonomy" id="381761"/>
    <lineage>
        <taxon>Eukaryota</taxon>
        <taxon>Viridiplantae</taxon>
        <taxon>Chlorophyta</taxon>
        <taxon>core chlorophytes</taxon>
        <taxon>Trebouxiophyceae</taxon>
        <taxon>Trebouxiophyceae incertae sedis</taxon>
        <taxon>Elliptochloris clade</taxon>
        <taxon>Elliptochloris</taxon>
    </lineage>
</organism>
<evidence type="ECO:0000313" key="3">
    <source>
        <dbReference type="Proteomes" id="UP001445335"/>
    </source>
</evidence>
<sequence>MLACSEGTSWPLLPSRAAPPLDMTVLDAAAALHWAELDLPTLDQPDPAERRRRRMQRLQELREQCECAEEELAALEGAGREHVVLGDEQAMLGLE</sequence>
<evidence type="ECO:0000313" key="2">
    <source>
        <dbReference type="EMBL" id="KAK9825133.1"/>
    </source>
</evidence>
<name>A0AAW1QV31_9CHLO</name>